<dbReference type="Gene3D" id="3.90.640.10">
    <property type="entry name" value="Actin, Chain A, domain 4"/>
    <property type="match status" value="2"/>
</dbReference>
<dbReference type="GO" id="GO:0005524">
    <property type="term" value="F:ATP binding"/>
    <property type="evidence" value="ECO:0007669"/>
    <property type="project" value="UniProtKB-KW"/>
</dbReference>
<comment type="caution">
    <text evidence="3">The sequence shown here is derived from an EMBL/GenBank/DDBJ whole genome shotgun (WGS) entry which is preliminary data.</text>
</comment>
<dbReference type="InterPro" id="IPR013126">
    <property type="entry name" value="Hsp_70_fam"/>
</dbReference>
<organism evidence="3 4">
    <name type="scientific">Taxus chinensis</name>
    <name type="common">Chinese yew</name>
    <name type="synonym">Taxus wallichiana var. chinensis</name>
    <dbReference type="NCBI Taxonomy" id="29808"/>
    <lineage>
        <taxon>Eukaryota</taxon>
        <taxon>Viridiplantae</taxon>
        <taxon>Streptophyta</taxon>
        <taxon>Embryophyta</taxon>
        <taxon>Tracheophyta</taxon>
        <taxon>Spermatophyta</taxon>
        <taxon>Pinopsida</taxon>
        <taxon>Pinidae</taxon>
        <taxon>Conifers II</taxon>
        <taxon>Cupressales</taxon>
        <taxon>Taxaceae</taxon>
        <taxon>Taxus</taxon>
    </lineage>
</organism>
<feature type="non-terminal residue" evidence="3">
    <location>
        <position position="434"/>
    </location>
</feature>
<dbReference type="InterPro" id="IPR018181">
    <property type="entry name" value="Heat_shock_70_CS"/>
</dbReference>
<keyword evidence="4" id="KW-1185">Reference proteome</keyword>
<gene>
    <name evidence="3" type="ORF">KI387_040793</name>
</gene>
<dbReference type="SUPFAM" id="SSF53067">
    <property type="entry name" value="Actin-like ATPase domain"/>
    <property type="match status" value="2"/>
</dbReference>
<dbReference type="Gene3D" id="3.30.420.40">
    <property type="match status" value="3"/>
</dbReference>
<dbReference type="FunFam" id="3.90.640.10:FF:000003">
    <property type="entry name" value="Molecular chaperone DnaK"/>
    <property type="match status" value="1"/>
</dbReference>
<dbReference type="PROSITE" id="PS00329">
    <property type="entry name" value="HSP70_2"/>
    <property type="match status" value="1"/>
</dbReference>
<dbReference type="GO" id="GO:0140662">
    <property type="term" value="F:ATP-dependent protein folding chaperone"/>
    <property type="evidence" value="ECO:0007669"/>
    <property type="project" value="InterPro"/>
</dbReference>
<protein>
    <recommendedName>
        <fullName evidence="5">Heat shock protein 70</fullName>
    </recommendedName>
</protein>
<dbReference type="InterPro" id="IPR029048">
    <property type="entry name" value="HSP70_C_sf"/>
</dbReference>
<dbReference type="InterPro" id="IPR043129">
    <property type="entry name" value="ATPase_NBD"/>
</dbReference>
<evidence type="ECO:0000313" key="4">
    <source>
        <dbReference type="Proteomes" id="UP000824469"/>
    </source>
</evidence>
<evidence type="ECO:0000256" key="1">
    <source>
        <dbReference type="ARBA" id="ARBA00022741"/>
    </source>
</evidence>
<dbReference type="Pfam" id="PF00012">
    <property type="entry name" value="HSP70"/>
    <property type="match status" value="2"/>
</dbReference>
<evidence type="ECO:0000256" key="2">
    <source>
        <dbReference type="ARBA" id="ARBA00022840"/>
    </source>
</evidence>
<name>A0AA38CB06_TAXCH</name>
<evidence type="ECO:0000313" key="3">
    <source>
        <dbReference type="EMBL" id="KAH9294004.1"/>
    </source>
</evidence>
<dbReference type="AlphaFoldDB" id="A0AA38CB06"/>
<dbReference type="PANTHER" id="PTHR19375">
    <property type="entry name" value="HEAT SHOCK PROTEIN 70KDA"/>
    <property type="match status" value="1"/>
</dbReference>
<keyword evidence="1" id="KW-0547">Nucleotide-binding</keyword>
<dbReference type="EMBL" id="JAHRHJ020000501">
    <property type="protein sequence ID" value="KAH9294004.1"/>
    <property type="molecule type" value="Genomic_DNA"/>
</dbReference>
<dbReference type="Proteomes" id="UP000824469">
    <property type="component" value="Unassembled WGS sequence"/>
</dbReference>
<proteinExistence type="predicted"/>
<sequence length="434" mass="50548">EEKKKKNIVIFDLRGGTFDVSVVRVWRHKIEVKAVGGDTHLGGEDLNNMLLNYCIGIFNHKYKIDMRSSGKAFRRLHAECMMVKRNLSTAVETVIEIDCLYQKNDLTRILRKRAMREACKIARLNTMHIINEPTAAAISYGSIMKEEKKKKNIVLFDLGGGTFDVSVVRVRRHKIEVKAVGGDTHLGGEDFNKRLLDYCVGIFNHKYKIDMRSSSKAFRRLRAECVTDMKTKERNQIVINCNESETRTIGKEEVDRLVAWARRFRMKDEVEEERIVAKYEFQRYIRKMKIRVNEARTRGNIGENVAQDIILTLNSYQQWLQNHSPSPSPHKLRHKFCELQEKCGNALKNGRGKFCKLPDVWRRLRDKFGELQDKCGNALTDGRVKFFKSPDLWRRLRDKFGELQDKYGNFLKNGKGKFFESPDLYDPLIPPTFC</sequence>
<reference evidence="3 4" key="1">
    <citation type="journal article" date="2021" name="Nat. Plants">
        <title>The Taxus genome provides insights into paclitaxel biosynthesis.</title>
        <authorList>
            <person name="Xiong X."/>
            <person name="Gou J."/>
            <person name="Liao Q."/>
            <person name="Li Y."/>
            <person name="Zhou Q."/>
            <person name="Bi G."/>
            <person name="Li C."/>
            <person name="Du R."/>
            <person name="Wang X."/>
            <person name="Sun T."/>
            <person name="Guo L."/>
            <person name="Liang H."/>
            <person name="Lu P."/>
            <person name="Wu Y."/>
            <person name="Zhang Z."/>
            <person name="Ro D.K."/>
            <person name="Shang Y."/>
            <person name="Huang S."/>
            <person name="Yan J."/>
        </authorList>
    </citation>
    <scope>NUCLEOTIDE SEQUENCE [LARGE SCALE GENOMIC DNA]</scope>
    <source>
        <strain evidence="3">Ta-2019</strain>
    </source>
</reference>
<evidence type="ECO:0008006" key="5">
    <source>
        <dbReference type="Google" id="ProtNLM"/>
    </source>
</evidence>
<keyword evidence="2" id="KW-0067">ATP-binding</keyword>
<accession>A0AA38CB06</accession>
<dbReference type="Gene3D" id="1.20.1270.10">
    <property type="match status" value="1"/>
</dbReference>